<evidence type="ECO:0000256" key="5">
    <source>
        <dbReference type="ARBA" id="ARBA00025466"/>
    </source>
</evidence>
<keyword evidence="10" id="KW-1185">Reference proteome</keyword>
<keyword evidence="3" id="KW-0805">Transcription regulation</keyword>
<dbReference type="GO" id="GO:0005634">
    <property type="term" value="C:nucleus"/>
    <property type="evidence" value="ECO:0007669"/>
    <property type="project" value="TreeGrafter"/>
</dbReference>
<comment type="subunit">
    <text evidence="1">Self-associates forming complexes of several hundred monomers.</text>
</comment>
<evidence type="ECO:0000313" key="10">
    <source>
        <dbReference type="Proteomes" id="UP001154078"/>
    </source>
</evidence>
<dbReference type="AlphaFoldDB" id="A0A9P0AR81"/>
<proteinExistence type="predicted"/>
<evidence type="ECO:0000256" key="1">
    <source>
        <dbReference type="ARBA" id="ARBA00011764"/>
    </source>
</evidence>
<dbReference type="EMBL" id="OV121132">
    <property type="protein sequence ID" value="CAH0547023.1"/>
    <property type="molecule type" value="Genomic_DNA"/>
</dbReference>
<evidence type="ECO:0000256" key="2">
    <source>
        <dbReference type="ARBA" id="ARBA00016807"/>
    </source>
</evidence>
<feature type="coiled-coil region" evidence="6">
    <location>
        <begin position="209"/>
        <end position="236"/>
    </location>
</feature>
<gene>
    <name evidence="9" type="ORF">MELIAE_LOCUS1079</name>
</gene>
<dbReference type="OrthoDB" id="7543230at2759"/>
<evidence type="ECO:0000256" key="7">
    <source>
        <dbReference type="SAM" id="MobiDB-lite"/>
    </source>
</evidence>
<evidence type="ECO:0000259" key="8">
    <source>
        <dbReference type="Pfam" id="PF13873"/>
    </source>
</evidence>
<dbReference type="InterPro" id="IPR028002">
    <property type="entry name" value="Myb_DNA-bind_5"/>
</dbReference>
<feature type="domain" description="Myb/SANT-like DNA-binding" evidence="8">
    <location>
        <begin position="7"/>
        <end position="82"/>
    </location>
</feature>
<sequence>MENILKRGGNMSAQQKKILIEFIFKYPQLKHGKYTKEFTYEEGRKLWQIVTAQLNALPGAFKEWDKWRKSWHDIKTTSKAKSSKIKRHQKGTGGGPPIKTKLNDDDEKILEIIGPTSVDGHPNIKESAATFEEDDYLMNEVVEDKNVVQDIYVVQSIGENLWENSNHPVLLEIHNINENMTSKEKTPKNAANQTERKIALKQAYYDRKIKLYEEEVEATKQMAAALQSIAKNLARE</sequence>
<evidence type="ECO:0000256" key="4">
    <source>
        <dbReference type="ARBA" id="ARBA00023163"/>
    </source>
</evidence>
<name>A0A9P0AR81_BRAAE</name>
<evidence type="ECO:0000313" key="9">
    <source>
        <dbReference type="EMBL" id="CAH0547023.1"/>
    </source>
</evidence>
<feature type="region of interest" description="Disordered" evidence="7">
    <location>
        <begin position="77"/>
        <end position="101"/>
    </location>
</feature>
<accession>A0A9P0AR81</accession>
<reference evidence="9" key="1">
    <citation type="submission" date="2021-12" db="EMBL/GenBank/DDBJ databases">
        <authorList>
            <person name="King R."/>
        </authorList>
    </citation>
    <scope>NUCLEOTIDE SEQUENCE</scope>
</reference>
<dbReference type="PANTHER" id="PTHR23098:SF16">
    <property type="entry name" value="REGULATORY PROTEIN ZESTE"/>
    <property type="match status" value="1"/>
</dbReference>
<comment type="function">
    <text evidence="5">Involved in transvection phenomena (= synapsis-dependent gene expression), where the synaptic pairing of chromosomes carrying genes with which zeste interacts influences the expression of these genes. Zeste binds to DNA and stimulates transcription from a nearby promoter.</text>
</comment>
<dbReference type="PANTHER" id="PTHR23098">
    <property type="entry name" value="AGAP001331-PA-RELATED"/>
    <property type="match status" value="1"/>
</dbReference>
<evidence type="ECO:0000256" key="6">
    <source>
        <dbReference type="SAM" id="Coils"/>
    </source>
</evidence>
<evidence type="ECO:0000256" key="3">
    <source>
        <dbReference type="ARBA" id="ARBA00023015"/>
    </source>
</evidence>
<keyword evidence="4" id="KW-0804">Transcription</keyword>
<dbReference type="Pfam" id="PF13873">
    <property type="entry name" value="Myb_DNA-bind_5"/>
    <property type="match status" value="1"/>
</dbReference>
<dbReference type="Proteomes" id="UP001154078">
    <property type="component" value="Chromosome 1"/>
</dbReference>
<feature type="compositionally biased region" description="Basic residues" evidence="7">
    <location>
        <begin position="81"/>
        <end position="90"/>
    </location>
</feature>
<keyword evidence="6" id="KW-0175">Coiled coil</keyword>
<protein>
    <recommendedName>
        <fullName evidence="2">Regulatory protein zeste</fullName>
    </recommendedName>
</protein>
<organism evidence="9 10">
    <name type="scientific">Brassicogethes aeneus</name>
    <name type="common">Rape pollen beetle</name>
    <name type="synonym">Meligethes aeneus</name>
    <dbReference type="NCBI Taxonomy" id="1431903"/>
    <lineage>
        <taxon>Eukaryota</taxon>
        <taxon>Metazoa</taxon>
        <taxon>Ecdysozoa</taxon>
        <taxon>Arthropoda</taxon>
        <taxon>Hexapoda</taxon>
        <taxon>Insecta</taxon>
        <taxon>Pterygota</taxon>
        <taxon>Neoptera</taxon>
        <taxon>Endopterygota</taxon>
        <taxon>Coleoptera</taxon>
        <taxon>Polyphaga</taxon>
        <taxon>Cucujiformia</taxon>
        <taxon>Nitidulidae</taxon>
        <taxon>Meligethinae</taxon>
        <taxon>Brassicogethes</taxon>
    </lineage>
</organism>